<keyword evidence="3" id="KW-0479">Metal-binding</keyword>
<dbReference type="CDD" id="cd02968">
    <property type="entry name" value="SCO"/>
    <property type="match status" value="1"/>
</dbReference>
<keyword evidence="2 3" id="KW-0186">Copper</keyword>
<dbReference type="GO" id="GO:0005739">
    <property type="term" value="C:mitochondrion"/>
    <property type="evidence" value="ECO:0007669"/>
    <property type="project" value="GOC"/>
</dbReference>
<reference evidence="8 9" key="1">
    <citation type="submission" date="2012-08" db="EMBL/GenBank/DDBJ databases">
        <title>Oryza genome evolution.</title>
        <authorList>
            <person name="Wing R.A."/>
        </authorList>
    </citation>
    <scope>NUCLEOTIDE SEQUENCE</scope>
</reference>
<name>A0A0D9VCF8_9ORYZ</name>
<proteinExistence type="inferred from homology"/>
<reference evidence="8" key="3">
    <citation type="submission" date="2015-04" db="UniProtKB">
        <authorList>
            <consortium name="EnsemblPlants"/>
        </authorList>
    </citation>
    <scope>IDENTIFICATION</scope>
</reference>
<feature type="binding site" evidence="3">
    <location>
        <position position="319"/>
    </location>
    <ligand>
        <name>Cu cation</name>
        <dbReference type="ChEBI" id="CHEBI:23378"/>
    </ligand>
</feature>
<evidence type="ECO:0000256" key="5">
    <source>
        <dbReference type="SAM" id="MobiDB-lite"/>
    </source>
</evidence>
<dbReference type="Proteomes" id="UP000032180">
    <property type="component" value="Chromosome 2"/>
</dbReference>
<keyword evidence="6" id="KW-0812">Transmembrane</keyword>
<evidence type="ECO:0000256" key="2">
    <source>
        <dbReference type="ARBA" id="ARBA00023008"/>
    </source>
</evidence>
<dbReference type="PANTHER" id="PTHR12151">
    <property type="entry name" value="ELECTRON TRANSPORT PROTIN SCO1/SENC FAMILY MEMBER"/>
    <property type="match status" value="1"/>
</dbReference>
<feature type="region of interest" description="Disordered" evidence="5">
    <location>
        <begin position="195"/>
        <end position="229"/>
    </location>
</feature>
<dbReference type="PANTHER" id="PTHR12151:SF5">
    <property type="entry name" value="AT19154P"/>
    <property type="match status" value="1"/>
</dbReference>
<keyword evidence="4" id="KW-1015">Disulfide bond</keyword>
<feature type="binding site" evidence="3">
    <location>
        <position position="315"/>
    </location>
    <ligand>
        <name>Cu cation</name>
        <dbReference type="ChEBI" id="CHEBI:23378"/>
    </ligand>
</feature>
<feature type="binding site" evidence="3">
    <location>
        <position position="404"/>
    </location>
    <ligand>
        <name>Cu cation</name>
        <dbReference type="ChEBI" id="CHEBI:23378"/>
    </ligand>
</feature>
<evidence type="ECO:0000256" key="6">
    <source>
        <dbReference type="SAM" id="Phobius"/>
    </source>
</evidence>
<dbReference type="GO" id="GO:0033617">
    <property type="term" value="P:mitochondrial respiratory chain complex IV assembly"/>
    <property type="evidence" value="ECO:0007669"/>
    <property type="project" value="TreeGrafter"/>
</dbReference>
<evidence type="ECO:0000313" key="8">
    <source>
        <dbReference type="EnsemblPlants" id="LPERR02G04000.1"/>
    </source>
</evidence>
<dbReference type="Pfam" id="PF02630">
    <property type="entry name" value="SCO1-SenC"/>
    <property type="match status" value="1"/>
</dbReference>
<dbReference type="EnsemblPlants" id="LPERR02G04000.1">
    <property type="protein sequence ID" value="LPERR02G04000.1"/>
    <property type="gene ID" value="LPERR02G04000"/>
</dbReference>
<dbReference type="PROSITE" id="PS51352">
    <property type="entry name" value="THIOREDOXIN_2"/>
    <property type="match status" value="1"/>
</dbReference>
<evidence type="ECO:0000256" key="3">
    <source>
        <dbReference type="PIRSR" id="PIRSR603782-1"/>
    </source>
</evidence>
<keyword evidence="6" id="KW-1133">Transmembrane helix</keyword>
<accession>A0A0D9VCF8</accession>
<protein>
    <recommendedName>
        <fullName evidence="7">Thioredoxin domain-containing protein</fullName>
    </recommendedName>
</protein>
<keyword evidence="9" id="KW-1185">Reference proteome</keyword>
<feature type="transmembrane region" description="Helical" evidence="6">
    <location>
        <begin position="234"/>
        <end position="253"/>
    </location>
</feature>
<feature type="compositionally biased region" description="Basic and acidic residues" evidence="5">
    <location>
        <begin position="40"/>
        <end position="49"/>
    </location>
</feature>
<sequence length="444" mass="48374">MPWTHYTKSPTGPIIPDFCIGSGAGGHSRPTPSPLRYHHLASEEREGRNLDSSPQKPTGAAASRRRRRPRTLSPHLAAHPPPADQPYLQLRSGEVVEAAAAEAKTMRRHLHGLLSRALAFGLPAPPRPSSHLQGITEPGAASRFGAAFLARALAGPGLPAPRRPRTPLQRITEPGAASRFGAVFLAHGGFSTDASAAAQDSVKPAAGTGGEGGDGKSGKSEQGDAGKSVRGGPVSWLSFFLLLLTGGGIIVYYDKEKKRHIEELKNRTSAVKQEPPVGTAAIGGPFNLLNHDGKPVTEKDFLGKWTLLYFGFTHCPDICPDELQKMALAIDKIKEKAKMEIVPVFITVDPERDTVEQVRDYINEFHPDLIGLTGTSDEIRKVARAYRVYYMKTEEEGSDYLVDHSIVMYLMNPKMEFVKFYGKNHDADSLADGIIKEIKEHRSR</sequence>
<dbReference type="Gene3D" id="3.40.30.10">
    <property type="entry name" value="Glutaredoxin"/>
    <property type="match status" value="1"/>
</dbReference>
<feature type="domain" description="Thioredoxin" evidence="7">
    <location>
        <begin position="275"/>
        <end position="440"/>
    </location>
</feature>
<organism evidence="8 9">
    <name type="scientific">Leersia perrieri</name>
    <dbReference type="NCBI Taxonomy" id="77586"/>
    <lineage>
        <taxon>Eukaryota</taxon>
        <taxon>Viridiplantae</taxon>
        <taxon>Streptophyta</taxon>
        <taxon>Embryophyta</taxon>
        <taxon>Tracheophyta</taxon>
        <taxon>Spermatophyta</taxon>
        <taxon>Magnoliopsida</taxon>
        <taxon>Liliopsida</taxon>
        <taxon>Poales</taxon>
        <taxon>Poaceae</taxon>
        <taxon>BOP clade</taxon>
        <taxon>Oryzoideae</taxon>
        <taxon>Oryzeae</taxon>
        <taxon>Oryzinae</taxon>
        <taxon>Leersia</taxon>
    </lineage>
</organism>
<dbReference type="GO" id="GO:0046872">
    <property type="term" value="F:metal ion binding"/>
    <property type="evidence" value="ECO:0007669"/>
    <property type="project" value="UniProtKB-KW"/>
</dbReference>
<dbReference type="HOGENOM" id="CLU_050131_0_0_1"/>
<reference evidence="9" key="2">
    <citation type="submission" date="2013-12" db="EMBL/GenBank/DDBJ databases">
        <authorList>
            <person name="Yu Y."/>
            <person name="Lee S."/>
            <person name="de Baynast K."/>
            <person name="Wissotski M."/>
            <person name="Liu L."/>
            <person name="Talag J."/>
            <person name="Goicoechea J."/>
            <person name="Angelova A."/>
            <person name="Jetty R."/>
            <person name="Kudrna D."/>
            <person name="Golser W."/>
            <person name="Rivera L."/>
            <person name="Zhang J."/>
            <person name="Wing R."/>
        </authorList>
    </citation>
    <scope>NUCLEOTIDE SEQUENCE</scope>
</reference>
<dbReference type="Gramene" id="LPERR02G04000.1">
    <property type="protein sequence ID" value="LPERR02G04000.1"/>
    <property type="gene ID" value="LPERR02G04000"/>
</dbReference>
<dbReference type="InterPro" id="IPR036249">
    <property type="entry name" value="Thioredoxin-like_sf"/>
</dbReference>
<dbReference type="AlphaFoldDB" id="A0A0D9VCF8"/>
<evidence type="ECO:0000313" key="9">
    <source>
        <dbReference type="Proteomes" id="UP000032180"/>
    </source>
</evidence>
<keyword evidence="6" id="KW-0472">Membrane</keyword>
<dbReference type="STRING" id="77586.A0A0D9VCF8"/>
<comment type="similarity">
    <text evidence="1">Belongs to the SCO1/2 family.</text>
</comment>
<feature type="compositionally biased region" description="Basic and acidic residues" evidence="5">
    <location>
        <begin position="213"/>
        <end position="224"/>
    </location>
</feature>
<feature type="disulfide bond" description="Redox-active" evidence="4">
    <location>
        <begin position="315"/>
        <end position="319"/>
    </location>
</feature>
<dbReference type="FunFam" id="3.40.30.10:FF:000013">
    <property type="entry name" value="Blast:Protein SCO1 homolog, mitochondrial"/>
    <property type="match status" value="1"/>
</dbReference>
<evidence type="ECO:0000259" key="7">
    <source>
        <dbReference type="PROSITE" id="PS51352"/>
    </source>
</evidence>
<evidence type="ECO:0000256" key="4">
    <source>
        <dbReference type="PIRSR" id="PIRSR603782-2"/>
    </source>
</evidence>
<feature type="region of interest" description="Disordered" evidence="5">
    <location>
        <begin position="14"/>
        <end position="88"/>
    </location>
</feature>
<dbReference type="SUPFAM" id="SSF52833">
    <property type="entry name" value="Thioredoxin-like"/>
    <property type="match status" value="1"/>
</dbReference>
<dbReference type="eggNOG" id="KOG2792">
    <property type="taxonomic scope" value="Eukaryota"/>
</dbReference>
<dbReference type="InterPro" id="IPR003782">
    <property type="entry name" value="SCO1/SenC"/>
</dbReference>
<dbReference type="InterPro" id="IPR013766">
    <property type="entry name" value="Thioredoxin_domain"/>
</dbReference>
<evidence type="ECO:0000256" key="1">
    <source>
        <dbReference type="ARBA" id="ARBA00010996"/>
    </source>
</evidence>